<organism evidence="10 11">
    <name type="scientific">Candidatus Thermofonsia Clade 3 bacterium</name>
    <dbReference type="NCBI Taxonomy" id="2364212"/>
    <lineage>
        <taxon>Bacteria</taxon>
        <taxon>Bacillati</taxon>
        <taxon>Chloroflexota</taxon>
        <taxon>Candidatus Thermofontia</taxon>
        <taxon>Candidatus Thermofonsia Clade 3</taxon>
    </lineage>
</organism>
<gene>
    <name evidence="10" type="ORF">CUN48_01220</name>
</gene>
<evidence type="ECO:0000313" key="10">
    <source>
        <dbReference type="EMBL" id="PJF48910.1"/>
    </source>
</evidence>
<feature type="transmembrane region" description="Helical" evidence="8">
    <location>
        <begin position="225"/>
        <end position="248"/>
    </location>
</feature>
<dbReference type="GO" id="GO:0005886">
    <property type="term" value="C:plasma membrane"/>
    <property type="evidence" value="ECO:0007669"/>
    <property type="project" value="UniProtKB-SubCell"/>
</dbReference>
<dbReference type="SUPFAM" id="SSF161098">
    <property type="entry name" value="MetI-like"/>
    <property type="match status" value="1"/>
</dbReference>
<evidence type="ECO:0000256" key="7">
    <source>
        <dbReference type="ARBA" id="ARBA00023136"/>
    </source>
</evidence>
<evidence type="ECO:0000256" key="2">
    <source>
        <dbReference type="ARBA" id="ARBA00007069"/>
    </source>
</evidence>
<feature type="transmembrane region" description="Helical" evidence="8">
    <location>
        <begin position="169"/>
        <end position="193"/>
    </location>
</feature>
<keyword evidence="3 8" id="KW-0813">Transport</keyword>
<dbReference type="PANTHER" id="PTHR42929:SF1">
    <property type="entry name" value="INNER MEMBRANE ABC TRANSPORTER PERMEASE PROTEIN YDCU-RELATED"/>
    <property type="match status" value="1"/>
</dbReference>
<accession>A0A2M8QGH8</accession>
<dbReference type="Proteomes" id="UP000230790">
    <property type="component" value="Unassembled WGS sequence"/>
</dbReference>
<name>A0A2M8QGH8_9CHLR</name>
<keyword evidence="4" id="KW-1003">Cell membrane</keyword>
<dbReference type="AlphaFoldDB" id="A0A2M8QGH8"/>
<dbReference type="InterPro" id="IPR035906">
    <property type="entry name" value="MetI-like_sf"/>
</dbReference>
<dbReference type="Pfam" id="PF00528">
    <property type="entry name" value="BPD_transp_1"/>
    <property type="match status" value="1"/>
</dbReference>
<proteinExistence type="inferred from homology"/>
<dbReference type="EMBL" id="PGTN01000004">
    <property type="protein sequence ID" value="PJF48910.1"/>
    <property type="molecule type" value="Genomic_DNA"/>
</dbReference>
<feature type="transmembrane region" description="Helical" evidence="8">
    <location>
        <begin position="127"/>
        <end position="149"/>
    </location>
</feature>
<evidence type="ECO:0000259" key="9">
    <source>
        <dbReference type="PROSITE" id="PS50928"/>
    </source>
</evidence>
<dbReference type="PANTHER" id="PTHR42929">
    <property type="entry name" value="INNER MEMBRANE ABC TRANSPORTER PERMEASE PROTEIN YDCU-RELATED-RELATED"/>
    <property type="match status" value="1"/>
</dbReference>
<reference evidence="10 11" key="1">
    <citation type="submission" date="2017-11" db="EMBL/GenBank/DDBJ databases">
        <title>Evolution of Phototrophy in the Chloroflexi Phylum Driven by Horizontal Gene Transfer.</title>
        <authorList>
            <person name="Ward L.M."/>
            <person name="Hemp J."/>
            <person name="Shih P.M."/>
            <person name="Mcglynn S.E."/>
            <person name="Fischer W."/>
        </authorList>
    </citation>
    <scope>NUCLEOTIDE SEQUENCE [LARGE SCALE GENOMIC DNA]</scope>
    <source>
        <strain evidence="10">JP3_7</strain>
    </source>
</reference>
<comment type="subcellular location">
    <subcellularLocation>
        <location evidence="1 8">Cell membrane</location>
        <topology evidence="1 8">Multi-pass membrane protein</topology>
    </subcellularLocation>
</comment>
<feature type="transmembrane region" description="Helical" evidence="8">
    <location>
        <begin position="21"/>
        <end position="41"/>
    </location>
</feature>
<feature type="domain" description="ABC transmembrane type-1" evidence="9">
    <location>
        <begin position="90"/>
        <end position="294"/>
    </location>
</feature>
<dbReference type="GO" id="GO:0055085">
    <property type="term" value="P:transmembrane transport"/>
    <property type="evidence" value="ECO:0007669"/>
    <property type="project" value="InterPro"/>
</dbReference>
<protein>
    <submittedName>
        <fullName evidence="10">Spermidine/putrescine ABC transporter permease</fullName>
    </submittedName>
</protein>
<dbReference type="Gene3D" id="1.10.3720.10">
    <property type="entry name" value="MetI-like"/>
    <property type="match status" value="1"/>
</dbReference>
<keyword evidence="5 8" id="KW-0812">Transmembrane</keyword>
<keyword evidence="6 8" id="KW-1133">Transmembrane helix</keyword>
<evidence type="ECO:0000256" key="4">
    <source>
        <dbReference type="ARBA" id="ARBA00022475"/>
    </source>
</evidence>
<keyword evidence="7 8" id="KW-0472">Membrane</keyword>
<evidence type="ECO:0000256" key="5">
    <source>
        <dbReference type="ARBA" id="ARBA00022692"/>
    </source>
</evidence>
<feature type="transmembrane region" description="Helical" evidence="8">
    <location>
        <begin position="275"/>
        <end position="295"/>
    </location>
</feature>
<feature type="transmembrane region" description="Helical" evidence="8">
    <location>
        <begin position="94"/>
        <end position="115"/>
    </location>
</feature>
<dbReference type="PROSITE" id="PS50928">
    <property type="entry name" value="ABC_TM1"/>
    <property type="match status" value="1"/>
</dbReference>
<evidence type="ECO:0000313" key="11">
    <source>
        <dbReference type="Proteomes" id="UP000230790"/>
    </source>
</evidence>
<evidence type="ECO:0000256" key="6">
    <source>
        <dbReference type="ARBA" id="ARBA00022989"/>
    </source>
</evidence>
<evidence type="ECO:0000256" key="8">
    <source>
        <dbReference type="RuleBase" id="RU363032"/>
    </source>
</evidence>
<evidence type="ECO:0000256" key="3">
    <source>
        <dbReference type="ARBA" id="ARBA00022448"/>
    </source>
</evidence>
<dbReference type="InterPro" id="IPR000515">
    <property type="entry name" value="MetI-like"/>
</dbReference>
<comment type="similarity">
    <text evidence="2">Belongs to the binding-protein-dependent transport system permease family. CysTW subfamily.</text>
</comment>
<evidence type="ECO:0000256" key="1">
    <source>
        <dbReference type="ARBA" id="ARBA00004651"/>
    </source>
</evidence>
<comment type="caution">
    <text evidence="10">The sequence shown here is derived from an EMBL/GenBank/DDBJ whole genome shotgun (WGS) entry which is preliminary data.</text>
</comment>
<sequence>MIQAFRERRSLRIAGLMGPGAFWLIVFFLIPLLIMAVISFMSRDQFGFPAPPLTLQNYGDVVKDIRFNPSISFAGGLNIRLFDGLYLELFWRSIWLALTSTIITLLIAFPVALFMSRLPRRYRNLTLFLVMIPFWTNFLVRTYALQFMLRGNGPINTLLRTLGLAPIDLLFTPMAVMVGLVYGNLPFMILPLYTSLEKFDWTMIEAANDLGANTLQAFRRVMLPLISPGLVAGSILTFVPAVGSYITVELMGGGRTNMIGYTIAQQFSASVNWPFGSALALLMMVIVTIAAVLYFRSGRGEQRAVL</sequence>
<dbReference type="CDD" id="cd06261">
    <property type="entry name" value="TM_PBP2"/>
    <property type="match status" value="1"/>
</dbReference>